<dbReference type="CDD" id="cd01586">
    <property type="entry name" value="AcnA_IRP"/>
    <property type="match status" value="1"/>
</dbReference>
<dbReference type="InterPro" id="IPR006249">
    <property type="entry name" value="Aconitase/IRP2"/>
</dbReference>
<dbReference type="InterPro" id="IPR000573">
    <property type="entry name" value="AconitaseA/IPMdHydase_ssu_swvl"/>
</dbReference>
<dbReference type="GO" id="GO:0006101">
    <property type="term" value="P:citrate metabolic process"/>
    <property type="evidence" value="ECO:0007669"/>
    <property type="project" value="UniProtKB-ARBA"/>
</dbReference>
<dbReference type="Proteomes" id="UP000231279">
    <property type="component" value="Unassembled WGS sequence"/>
</dbReference>
<dbReference type="EMBL" id="NKXS01008531">
    <property type="protein sequence ID" value="PIM98304.1"/>
    <property type="molecule type" value="Genomic_DNA"/>
</dbReference>
<dbReference type="CDD" id="cd01580">
    <property type="entry name" value="AcnA_IRP_Swivel"/>
    <property type="match status" value="1"/>
</dbReference>
<dbReference type="PANTHER" id="PTHR11670">
    <property type="entry name" value="ACONITASE/IRON-RESPONSIVE ELEMENT FAMILY MEMBER"/>
    <property type="match status" value="1"/>
</dbReference>
<dbReference type="STRING" id="429701.A0A2G9FZI8"/>
<dbReference type="InterPro" id="IPR015931">
    <property type="entry name" value="Acnase/IPM_dHydase_lsu_aba_1/3"/>
</dbReference>
<accession>A0A2G9FZI8</accession>
<evidence type="ECO:0000256" key="1">
    <source>
        <dbReference type="ARBA" id="ARBA00001966"/>
    </source>
</evidence>
<feature type="domain" description="Aconitase/3-isopropylmalate dehydratase large subunit alpha/beta/alpha" evidence="10">
    <location>
        <begin position="139"/>
        <end position="632"/>
    </location>
</feature>
<dbReference type="FunFam" id="3.30.499.10:FF:000002">
    <property type="entry name" value="Aconitate hydratase"/>
    <property type="match status" value="1"/>
</dbReference>
<feature type="domain" description="Aconitase A/isopropylmalate dehydratase small subunit swivel" evidence="11">
    <location>
        <begin position="728"/>
        <end position="855"/>
    </location>
</feature>
<dbReference type="Pfam" id="PF00694">
    <property type="entry name" value="Aconitase_C"/>
    <property type="match status" value="1"/>
</dbReference>
<keyword evidence="7" id="KW-0411">Iron-sulfur</keyword>
<dbReference type="Gene3D" id="6.10.190.10">
    <property type="match status" value="1"/>
</dbReference>
<dbReference type="GO" id="GO:0046872">
    <property type="term" value="F:metal ion binding"/>
    <property type="evidence" value="ECO:0007669"/>
    <property type="project" value="UniProtKB-KW"/>
</dbReference>
<reference evidence="13" key="1">
    <citation type="journal article" date="2018" name="Gigascience">
        <title>Genome assembly of the Pink Ipe (Handroanthus impetiginosus, Bignoniaceae), a highly valued, ecologically keystone Neotropical timber forest tree.</title>
        <authorList>
            <person name="Silva-Junior O.B."/>
            <person name="Grattapaglia D."/>
            <person name="Novaes E."/>
            <person name="Collevatti R.G."/>
        </authorList>
    </citation>
    <scope>NUCLEOTIDE SEQUENCE [LARGE SCALE GENOMIC DNA]</scope>
    <source>
        <strain evidence="13">cv. UFG-1</strain>
    </source>
</reference>
<comment type="cofactor">
    <cofactor evidence="1">
        <name>[4Fe-4S] cluster</name>
        <dbReference type="ChEBI" id="CHEBI:49883"/>
    </cofactor>
</comment>
<evidence type="ECO:0000313" key="12">
    <source>
        <dbReference type="EMBL" id="PIM98304.1"/>
    </source>
</evidence>
<dbReference type="EC" id="4.2.1.3" evidence="3"/>
<comment type="similarity">
    <text evidence="2">Belongs to the aconitase/IPM isomerase family.</text>
</comment>
<gene>
    <name evidence="12" type="ORF">CDL12_29217</name>
</gene>
<dbReference type="FunFam" id="3.20.19.10:FF:000001">
    <property type="entry name" value="Aconitate hydratase"/>
    <property type="match status" value="1"/>
</dbReference>
<comment type="catalytic activity">
    <reaction evidence="9">
        <text>citrate = D-threo-isocitrate</text>
        <dbReference type="Rhea" id="RHEA:10336"/>
        <dbReference type="ChEBI" id="CHEBI:15562"/>
        <dbReference type="ChEBI" id="CHEBI:16947"/>
        <dbReference type="EC" id="4.2.1.3"/>
    </reaction>
</comment>
<evidence type="ECO:0000256" key="5">
    <source>
        <dbReference type="ARBA" id="ARBA00022723"/>
    </source>
</evidence>
<dbReference type="GO" id="GO:0006102">
    <property type="term" value="P:isocitrate metabolic process"/>
    <property type="evidence" value="ECO:0007669"/>
    <property type="project" value="UniProtKB-ARBA"/>
</dbReference>
<evidence type="ECO:0000256" key="8">
    <source>
        <dbReference type="ARBA" id="ARBA00023239"/>
    </source>
</evidence>
<evidence type="ECO:0000259" key="11">
    <source>
        <dbReference type="Pfam" id="PF00694"/>
    </source>
</evidence>
<dbReference type="InterPro" id="IPR015928">
    <property type="entry name" value="Aconitase/3IPM_dehydase_swvl"/>
</dbReference>
<dbReference type="NCBIfam" id="NF006757">
    <property type="entry name" value="PRK09277.1"/>
    <property type="match status" value="1"/>
</dbReference>
<evidence type="ECO:0000259" key="10">
    <source>
        <dbReference type="Pfam" id="PF00330"/>
    </source>
</evidence>
<dbReference type="FunFam" id="3.30.499.10:FF:000005">
    <property type="entry name" value="cytoplasmic aconitate hydratase"/>
    <property type="match status" value="1"/>
</dbReference>
<evidence type="ECO:0000256" key="2">
    <source>
        <dbReference type="ARBA" id="ARBA00007185"/>
    </source>
</evidence>
<protein>
    <recommendedName>
        <fullName evidence="3">aconitate hydratase</fullName>
        <ecNumber evidence="3">4.2.1.3</ecNumber>
    </recommendedName>
</protein>
<dbReference type="Gene3D" id="3.20.19.10">
    <property type="entry name" value="Aconitase, domain 4"/>
    <property type="match status" value="1"/>
</dbReference>
<dbReference type="PRINTS" id="PR00415">
    <property type="entry name" value="ACONITASE"/>
</dbReference>
<evidence type="ECO:0000256" key="4">
    <source>
        <dbReference type="ARBA" id="ARBA00022485"/>
    </source>
</evidence>
<dbReference type="InterPro" id="IPR036008">
    <property type="entry name" value="Aconitase_4Fe-4S_dom"/>
</dbReference>
<keyword evidence="13" id="KW-1185">Reference proteome</keyword>
<dbReference type="InterPro" id="IPR001030">
    <property type="entry name" value="Acoase/IPM_deHydtase_lsu_aba"/>
</dbReference>
<organism evidence="12 13">
    <name type="scientific">Handroanthus impetiginosus</name>
    <dbReference type="NCBI Taxonomy" id="429701"/>
    <lineage>
        <taxon>Eukaryota</taxon>
        <taxon>Viridiplantae</taxon>
        <taxon>Streptophyta</taxon>
        <taxon>Embryophyta</taxon>
        <taxon>Tracheophyta</taxon>
        <taxon>Spermatophyta</taxon>
        <taxon>Magnoliopsida</taxon>
        <taxon>eudicotyledons</taxon>
        <taxon>Gunneridae</taxon>
        <taxon>Pentapetalae</taxon>
        <taxon>asterids</taxon>
        <taxon>lamiids</taxon>
        <taxon>Lamiales</taxon>
        <taxon>Bignoniaceae</taxon>
        <taxon>Crescentiina</taxon>
        <taxon>Tabebuia alliance</taxon>
        <taxon>Handroanthus</taxon>
    </lineage>
</organism>
<sequence>MYLSTYCSSPSTSSSSILRACRVRFASTFVNHSFSSSSRAFARHPPLHSSSPASNVSYRSLSFSSVLRSVRCSAPRWSYGIDWRSPVSLRAQIRTASPVLERFERKIATMDKLPYSVRILLESAIRNCDNFQVTKEDVEKIIDWENSAPKQVEIPFKPARVLLQDFTGVPAVVDLASMREAIKDLGSNPDKINPLVPVDLVIDHSVQVDVARSENAVQANMDLEFKRNKERFAFLKWGSTAFRNMLVVPPGSGIVHQVNLEYLGRVVFNNESILYPDSVVGTDSHTTMIDGLGVAGWGVGGIEAEAAMLGQPMSMVLPGVVGFKLSGKLHDGVTATDLVLTVTQMLRKHGEGMGQLSLADRATIANMSPEYGATMGFFPVDHVTLQYLKLTGRSDETVAMIEAYLRANKMFIDYNEPQQERVYSSYLELDLADVEPCMSGPKRPHDRVPLKDMKADWHSCLGNKVGFKGFAVPKEQQQKVVKFSYHGQPAELKHGSVVIAAITSCTNTSNPSVMLGAALVAKKACELGLEVKPWVKTSLAPGSGVVTKYLLQSGLQKYLNQQGFHIVGYGCTTCIGNSGDLDESVASAISDNDLVAAAVLSGNRNFEGRVHPLTRANYLASPPLVVAYALAGTVVESSVLPEMFKSTYEAITKGNQFWNQLSVPSSNLYGWDPNSTYIHKPPYFNGMTMDPPGPRGVKDAYCLLLFGDSITTDHISPAGSIHKDSPAAKYLMERGVDRKDFNSYGSRRGNDEVMARGTFANIRIVNKLLNGEVGPKTIHIPTGEKLYVYDAAMRYKSAGQDTIVLAGAEYGSGSSRDWAAKGPMLQGVSAVIAKSFERIHRSNLVGMGIIPLCFKPGEDADTLGLTGHERYTIDLPSKISDIRPGQDITVTTDNGKSFTCTLRFDTEVELAYFDHGGILQYVIRNLTKQ</sequence>
<keyword evidence="8 12" id="KW-0456">Lyase</keyword>
<keyword evidence="5" id="KW-0479">Metal-binding</keyword>
<dbReference type="OrthoDB" id="2224430at2759"/>
<dbReference type="PROSITE" id="PS01244">
    <property type="entry name" value="ACONITASE_2"/>
    <property type="match status" value="1"/>
</dbReference>
<evidence type="ECO:0000313" key="13">
    <source>
        <dbReference type="Proteomes" id="UP000231279"/>
    </source>
</evidence>
<evidence type="ECO:0000256" key="3">
    <source>
        <dbReference type="ARBA" id="ARBA00012926"/>
    </source>
</evidence>
<proteinExistence type="inferred from homology"/>
<evidence type="ECO:0000256" key="9">
    <source>
        <dbReference type="ARBA" id="ARBA00023501"/>
    </source>
</evidence>
<evidence type="ECO:0000256" key="6">
    <source>
        <dbReference type="ARBA" id="ARBA00023004"/>
    </source>
</evidence>
<dbReference type="AlphaFoldDB" id="A0A2G9FZI8"/>
<name>A0A2G9FZI8_9LAMI</name>
<dbReference type="PROSITE" id="PS00450">
    <property type="entry name" value="ACONITASE_1"/>
    <property type="match status" value="1"/>
</dbReference>
<evidence type="ECO:0000256" key="7">
    <source>
        <dbReference type="ARBA" id="ARBA00023014"/>
    </source>
</evidence>
<dbReference type="SUPFAM" id="SSF52016">
    <property type="entry name" value="LeuD/IlvD-like"/>
    <property type="match status" value="1"/>
</dbReference>
<dbReference type="SUPFAM" id="SSF53732">
    <property type="entry name" value="Aconitase iron-sulfur domain"/>
    <property type="match status" value="1"/>
</dbReference>
<keyword evidence="4" id="KW-0004">4Fe-4S</keyword>
<dbReference type="Pfam" id="PF00330">
    <property type="entry name" value="Aconitase"/>
    <property type="match status" value="1"/>
</dbReference>
<dbReference type="GO" id="GO:0003994">
    <property type="term" value="F:aconitate hydratase activity"/>
    <property type="evidence" value="ECO:0007669"/>
    <property type="project" value="UniProtKB-EC"/>
</dbReference>
<keyword evidence="6" id="KW-0408">Iron</keyword>
<dbReference type="Gene3D" id="3.30.499.10">
    <property type="entry name" value="Aconitase, domain 3"/>
    <property type="match status" value="2"/>
</dbReference>
<dbReference type="InterPro" id="IPR018136">
    <property type="entry name" value="Aconitase_4Fe-4S_BS"/>
</dbReference>
<dbReference type="GO" id="GO:0051539">
    <property type="term" value="F:4 iron, 4 sulfur cluster binding"/>
    <property type="evidence" value="ECO:0007669"/>
    <property type="project" value="UniProtKB-KW"/>
</dbReference>
<comment type="caution">
    <text evidence="12">The sequence shown here is derived from an EMBL/GenBank/DDBJ whole genome shotgun (WGS) entry which is preliminary data.</text>
</comment>
<dbReference type="InterPro" id="IPR044137">
    <property type="entry name" value="AcnA_IRP_Swivel"/>
</dbReference>